<dbReference type="InterPro" id="IPR001845">
    <property type="entry name" value="HTH_ArsR_DNA-bd_dom"/>
</dbReference>
<dbReference type="SMART" id="SM00418">
    <property type="entry name" value="HTH_ARSR"/>
    <property type="match status" value="1"/>
</dbReference>
<dbReference type="PROSITE" id="PS50987">
    <property type="entry name" value="HTH_ARSR_2"/>
    <property type="match status" value="1"/>
</dbReference>
<name>A0A7C4W155_9BACT</name>
<dbReference type="EMBL" id="DSUH01000273">
    <property type="protein sequence ID" value="HGU33558.1"/>
    <property type="molecule type" value="Genomic_DNA"/>
</dbReference>
<evidence type="ECO:0000259" key="4">
    <source>
        <dbReference type="PROSITE" id="PS50987"/>
    </source>
</evidence>
<organism evidence="5">
    <name type="scientific">Desulfatirhabdium butyrativorans</name>
    <dbReference type="NCBI Taxonomy" id="340467"/>
    <lineage>
        <taxon>Bacteria</taxon>
        <taxon>Pseudomonadati</taxon>
        <taxon>Thermodesulfobacteriota</taxon>
        <taxon>Desulfobacteria</taxon>
        <taxon>Desulfobacterales</taxon>
        <taxon>Desulfatirhabdiaceae</taxon>
        <taxon>Desulfatirhabdium</taxon>
    </lineage>
</organism>
<keyword evidence="3" id="KW-0804">Transcription</keyword>
<dbReference type="PANTHER" id="PTHR33154">
    <property type="entry name" value="TRANSCRIPTIONAL REGULATOR, ARSR FAMILY"/>
    <property type="match status" value="1"/>
</dbReference>
<feature type="domain" description="HTH arsR-type" evidence="4">
    <location>
        <begin position="1"/>
        <end position="93"/>
    </location>
</feature>
<dbReference type="PRINTS" id="PR00778">
    <property type="entry name" value="HTHARSR"/>
</dbReference>
<keyword evidence="2" id="KW-0238">DNA-binding</keyword>
<proteinExistence type="predicted"/>
<reference evidence="5" key="1">
    <citation type="journal article" date="2020" name="mSystems">
        <title>Genome- and Community-Level Interaction Insights into Carbon Utilization and Element Cycling Functions of Hydrothermarchaeota in Hydrothermal Sediment.</title>
        <authorList>
            <person name="Zhou Z."/>
            <person name="Liu Y."/>
            <person name="Xu W."/>
            <person name="Pan J."/>
            <person name="Luo Z.H."/>
            <person name="Li M."/>
        </authorList>
    </citation>
    <scope>NUCLEOTIDE SEQUENCE [LARGE SCALE GENOMIC DNA]</scope>
    <source>
        <strain evidence="5">SpSt-477</strain>
    </source>
</reference>
<sequence>MKEHLAAFKALSDITRLRILELLENNKLCGKALASRLKISEAAISQHMQILKDAGIVEACKSGYWIHYTINRQALQHLADTLRTAAKNSCPADHCRRIIAMKTQNRKKEVNDMCQCCCEKPEQLKTEPAECTPEQIRACHGDTQDHPCMKPPKKESPD</sequence>
<dbReference type="PANTHER" id="PTHR33154:SF35">
    <property type="entry name" value="TRANSCRIPTIONAL REGULATOR, ARSR FAMILY"/>
    <property type="match status" value="1"/>
</dbReference>
<comment type="caution">
    <text evidence="5">The sequence shown here is derived from an EMBL/GenBank/DDBJ whole genome shotgun (WGS) entry which is preliminary data.</text>
</comment>
<protein>
    <submittedName>
        <fullName evidence="5">ArsR family transcriptional regulator</fullName>
    </submittedName>
</protein>
<dbReference type="InterPro" id="IPR036390">
    <property type="entry name" value="WH_DNA-bd_sf"/>
</dbReference>
<accession>A0A7C4W155</accession>
<dbReference type="GO" id="GO:0003700">
    <property type="term" value="F:DNA-binding transcription factor activity"/>
    <property type="evidence" value="ECO:0007669"/>
    <property type="project" value="InterPro"/>
</dbReference>
<dbReference type="AlphaFoldDB" id="A0A7C4W155"/>
<dbReference type="InterPro" id="IPR011991">
    <property type="entry name" value="ArsR-like_HTH"/>
</dbReference>
<dbReference type="NCBIfam" id="NF033788">
    <property type="entry name" value="HTH_metalloreg"/>
    <property type="match status" value="1"/>
</dbReference>
<dbReference type="CDD" id="cd00090">
    <property type="entry name" value="HTH_ARSR"/>
    <property type="match status" value="1"/>
</dbReference>
<evidence type="ECO:0000256" key="1">
    <source>
        <dbReference type="ARBA" id="ARBA00023015"/>
    </source>
</evidence>
<dbReference type="GO" id="GO:0003677">
    <property type="term" value="F:DNA binding"/>
    <property type="evidence" value="ECO:0007669"/>
    <property type="project" value="UniProtKB-KW"/>
</dbReference>
<evidence type="ECO:0000256" key="3">
    <source>
        <dbReference type="ARBA" id="ARBA00023163"/>
    </source>
</evidence>
<evidence type="ECO:0000256" key="2">
    <source>
        <dbReference type="ARBA" id="ARBA00023125"/>
    </source>
</evidence>
<evidence type="ECO:0000313" key="5">
    <source>
        <dbReference type="EMBL" id="HGU33558.1"/>
    </source>
</evidence>
<gene>
    <name evidence="5" type="ORF">ENS29_11950</name>
</gene>
<dbReference type="InterPro" id="IPR036388">
    <property type="entry name" value="WH-like_DNA-bd_sf"/>
</dbReference>
<dbReference type="Gene3D" id="1.10.10.10">
    <property type="entry name" value="Winged helix-like DNA-binding domain superfamily/Winged helix DNA-binding domain"/>
    <property type="match status" value="1"/>
</dbReference>
<dbReference type="Pfam" id="PF01022">
    <property type="entry name" value="HTH_5"/>
    <property type="match status" value="1"/>
</dbReference>
<dbReference type="InterPro" id="IPR051081">
    <property type="entry name" value="HTH_MetalResp_TranReg"/>
</dbReference>
<dbReference type="SUPFAM" id="SSF46785">
    <property type="entry name" value="Winged helix' DNA-binding domain"/>
    <property type="match status" value="1"/>
</dbReference>
<keyword evidence="1" id="KW-0805">Transcription regulation</keyword>